<name>A0ABN9VHE3_9DINO</name>
<organism evidence="1 2">
    <name type="scientific">Prorocentrum cordatum</name>
    <dbReference type="NCBI Taxonomy" id="2364126"/>
    <lineage>
        <taxon>Eukaryota</taxon>
        <taxon>Sar</taxon>
        <taxon>Alveolata</taxon>
        <taxon>Dinophyceae</taxon>
        <taxon>Prorocentrales</taxon>
        <taxon>Prorocentraceae</taxon>
        <taxon>Prorocentrum</taxon>
    </lineage>
</organism>
<protein>
    <submittedName>
        <fullName evidence="1">Uncharacterized protein</fullName>
    </submittedName>
</protein>
<accession>A0ABN9VHE3</accession>
<dbReference type="EMBL" id="CAUYUJ010017183">
    <property type="protein sequence ID" value="CAK0872633.1"/>
    <property type="molecule type" value="Genomic_DNA"/>
</dbReference>
<proteinExistence type="predicted"/>
<gene>
    <name evidence="1" type="ORF">PCOR1329_LOCUS58037</name>
</gene>
<sequence>MPPLPPPRCQHVLVAPALQPREEMSWWEQPWSGGGWRADRQWASSSWARPQLPIAASRPQGMDGGLLSLLESKGLTFLTDTLSRLGVARVSDFRYLSEQDRLGMQVWRYWVMLVLFGHIG</sequence>
<reference evidence="1" key="1">
    <citation type="submission" date="2023-10" db="EMBL/GenBank/DDBJ databases">
        <authorList>
            <person name="Chen Y."/>
            <person name="Shah S."/>
            <person name="Dougan E. K."/>
            <person name="Thang M."/>
            <person name="Chan C."/>
        </authorList>
    </citation>
    <scope>NUCLEOTIDE SEQUENCE [LARGE SCALE GENOMIC DNA]</scope>
</reference>
<dbReference type="Proteomes" id="UP001189429">
    <property type="component" value="Unassembled WGS sequence"/>
</dbReference>
<evidence type="ECO:0000313" key="1">
    <source>
        <dbReference type="EMBL" id="CAK0872633.1"/>
    </source>
</evidence>
<evidence type="ECO:0000313" key="2">
    <source>
        <dbReference type="Proteomes" id="UP001189429"/>
    </source>
</evidence>
<comment type="caution">
    <text evidence="1">The sequence shown here is derived from an EMBL/GenBank/DDBJ whole genome shotgun (WGS) entry which is preliminary data.</text>
</comment>
<keyword evidence="2" id="KW-1185">Reference proteome</keyword>